<dbReference type="AlphaFoldDB" id="A0A2T4ZHZ6"/>
<dbReference type="RefSeq" id="WP_108174054.1">
    <property type="nucleotide sequence ID" value="NZ_PZZL01000001.1"/>
</dbReference>
<dbReference type="EMBL" id="PZZL01000001">
    <property type="protein sequence ID" value="PTM61593.1"/>
    <property type="molecule type" value="Genomic_DNA"/>
</dbReference>
<proteinExistence type="predicted"/>
<protein>
    <submittedName>
        <fullName evidence="1">Uncharacterized protein</fullName>
    </submittedName>
</protein>
<organism evidence="1 2">
    <name type="scientific">Phreatobacter oligotrophus</name>
    <dbReference type="NCBI Taxonomy" id="1122261"/>
    <lineage>
        <taxon>Bacteria</taxon>
        <taxon>Pseudomonadati</taxon>
        <taxon>Pseudomonadota</taxon>
        <taxon>Alphaproteobacteria</taxon>
        <taxon>Hyphomicrobiales</taxon>
        <taxon>Phreatobacteraceae</taxon>
        <taxon>Phreatobacter</taxon>
    </lineage>
</organism>
<keyword evidence="2" id="KW-1185">Reference proteome</keyword>
<dbReference type="OrthoDB" id="9946358at2"/>
<name>A0A2T4ZHZ6_9HYPH</name>
<dbReference type="Proteomes" id="UP000241808">
    <property type="component" value="Unassembled WGS sequence"/>
</dbReference>
<accession>A0A2T4ZHZ6</accession>
<evidence type="ECO:0000313" key="2">
    <source>
        <dbReference type="Proteomes" id="UP000241808"/>
    </source>
</evidence>
<reference evidence="1 2" key="1">
    <citation type="submission" date="2018-04" db="EMBL/GenBank/DDBJ databases">
        <title>Genomic Encyclopedia of Archaeal and Bacterial Type Strains, Phase II (KMG-II): from individual species to whole genera.</title>
        <authorList>
            <person name="Goeker M."/>
        </authorList>
    </citation>
    <scope>NUCLEOTIDE SEQUENCE [LARGE SCALE GENOMIC DNA]</scope>
    <source>
        <strain evidence="1 2">DSM 25521</strain>
    </source>
</reference>
<gene>
    <name evidence="1" type="ORF">C8P69_101263</name>
</gene>
<evidence type="ECO:0000313" key="1">
    <source>
        <dbReference type="EMBL" id="PTM61593.1"/>
    </source>
</evidence>
<sequence length="101" mass="10849">MSRQVSSAPPADPLLQALDRLLRRVREGRAHAAGPAARREAMVLSADLALLLRDLRAARLKVRAELDTLLAKSRAGDAYRRTAALRSPGGGFPILSRGSLP</sequence>
<comment type="caution">
    <text evidence="1">The sequence shown here is derived from an EMBL/GenBank/DDBJ whole genome shotgun (WGS) entry which is preliminary data.</text>
</comment>